<keyword evidence="4" id="KW-1185">Reference proteome</keyword>
<dbReference type="EMBL" id="AP024684">
    <property type="protein sequence ID" value="BCX43501.1"/>
    <property type="molecule type" value="Genomic_DNA"/>
</dbReference>
<name>A0ABN6GR02_9GAMM</name>
<reference evidence="3 4" key="1">
    <citation type="submission" date="2021-05" db="EMBL/GenBank/DDBJ databases">
        <title>Complete Genome Sequence of Stenotrophomonas pavanii strain Y.</title>
        <authorList>
            <person name="Dohra H."/>
            <person name="Mohad Din A.R.J."/>
            <person name="Suzuki K."/>
            <person name="Fatma A."/>
            <person name="Honjyo M."/>
            <person name="Nishimura T."/>
            <person name="Moriuch R."/>
            <person name="Masuda K."/>
            <person name="Minoura A."/>
            <person name="Tashiro Y."/>
            <person name="Futamata H."/>
        </authorList>
    </citation>
    <scope>NUCLEOTIDE SEQUENCE [LARGE SCALE GENOMIC DNA]</scope>
    <source>
        <strain evidence="4">Y</strain>
    </source>
</reference>
<dbReference type="Proteomes" id="UP000825066">
    <property type="component" value="Chromosome"/>
</dbReference>
<proteinExistence type="predicted"/>
<gene>
    <name evidence="3" type="ORF">STNY_R16990</name>
</gene>
<keyword evidence="2" id="KW-0732">Signal</keyword>
<evidence type="ECO:0000313" key="4">
    <source>
        <dbReference type="Proteomes" id="UP000825066"/>
    </source>
</evidence>
<organism evidence="3 4">
    <name type="scientific">Stenotrophomonas pavanii</name>
    <dbReference type="NCBI Taxonomy" id="487698"/>
    <lineage>
        <taxon>Bacteria</taxon>
        <taxon>Pseudomonadati</taxon>
        <taxon>Pseudomonadota</taxon>
        <taxon>Gammaproteobacteria</taxon>
        <taxon>Lysobacterales</taxon>
        <taxon>Lysobacteraceae</taxon>
        <taxon>Stenotrophomonas</taxon>
    </lineage>
</organism>
<evidence type="ECO:0000313" key="3">
    <source>
        <dbReference type="EMBL" id="BCX43501.1"/>
    </source>
</evidence>
<accession>A0ABN6GR02</accession>
<feature type="chain" id="PRO_5045079056" description="DUF2846 domain-containing protein" evidence="2">
    <location>
        <begin position="21"/>
        <end position="143"/>
    </location>
</feature>
<evidence type="ECO:0008006" key="5">
    <source>
        <dbReference type="Google" id="ProtNLM"/>
    </source>
</evidence>
<dbReference type="RefSeq" id="WP_187756631.1">
    <property type="nucleotide sequence ID" value="NZ_AP024684.1"/>
</dbReference>
<protein>
    <recommendedName>
        <fullName evidence="5">DUF2846 domain-containing protein</fullName>
    </recommendedName>
</protein>
<evidence type="ECO:0000256" key="2">
    <source>
        <dbReference type="SAM" id="SignalP"/>
    </source>
</evidence>
<sequence length="143" mass="15084">MRNPVLALCAVVLVASAVSACSTVPVTDTTARAVPADRIYENAYLSPSPERTATIYVARDKGFLGSGCSHDISLNNVKIIALRQSEAATLYVAPGSYFLKLSTGGGLCANISTSQNLTLAAGDRQSYRSTTPSDGNLRLTREQ</sequence>
<feature type="region of interest" description="Disordered" evidence="1">
    <location>
        <begin position="123"/>
        <end position="143"/>
    </location>
</feature>
<dbReference type="PROSITE" id="PS51257">
    <property type="entry name" value="PROKAR_LIPOPROTEIN"/>
    <property type="match status" value="1"/>
</dbReference>
<evidence type="ECO:0000256" key="1">
    <source>
        <dbReference type="SAM" id="MobiDB-lite"/>
    </source>
</evidence>
<feature type="signal peptide" evidence="2">
    <location>
        <begin position="1"/>
        <end position="20"/>
    </location>
</feature>